<evidence type="ECO:0000313" key="1">
    <source>
        <dbReference type="EMBL" id="KAK4366431.1"/>
    </source>
</evidence>
<dbReference type="Proteomes" id="UP001291623">
    <property type="component" value="Unassembled WGS sequence"/>
</dbReference>
<proteinExistence type="predicted"/>
<gene>
    <name evidence="1" type="ORF">RND71_014311</name>
</gene>
<protein>
    <submittedName>
        <fullName evidence="1">Uncharacterized protein</fullName>
    </submittedName>
</protein>
<keyword evidence="2" id="KW-1185">Reference proteome</keyword>
<dbReference type="AlphaFoldDB" id="A0AAE1VJT5"/>
<name>A0AAE1VJT5_9SOLA</name>
<evidence type="ECO:0000313" key="2">
    <source>
        <dbReference type="Proteomes" id="UP001291623"/>
    </source>
</evidence>
<accession>A0AAE1VJT5</accession>
<organism evidence="1 2">
    <name type="scientific">Anisodus tanguticus</name>
    <dbReference type="NCBI Taxonomy" id="243964"/>
    <lineage>
        <taxon>Eukaryota</taxon>
        <taxon>Viridiplantae</taxon>
        <taxon>Streptophyta</taxon>
        <taxon>Embryophyta</taxon>
        <taxon>Tracheophyta</taxon>
        <taxon>Spermatophyta</taxon>
        <taxon>Magnoliopsida</taxon>
        <taxon>eudicotyledons</taxon>
        <taxon>Gunneridae</taxon>
        <taxon>Pentapetalae</taxon>
        <taxon>asterids</taxon>
        <taxon>lamiids</taxon>
        <taxon>Solanales</taxon>
        <taxon>Solanaceae</taxon>
        <taxon>Solanoideae</taxon>
        <taxon>Hyoscyameae</taxon>
        <taxon>Anisodus</taxon>
    </lineage>
</organism>
<comment type="caution">
    <text evidence="1">The sequence shown here is derived from an EMBL/GenBank/DDBJ whole genome shotgun (WGS) entry which is preliminary data.</text>
</comment>
<reference evidence="1" key="1">
    <citation type="submission" date="2023-12" db="EMBL/GenBank/DDBJ databases">
        <title>Genome assembly of Anisodus tanguticus.</title>
        <authorList>
            <person name="Wang Y.-J."/>
        </authorList>
    </citation>
    <scope>NUCLEOTIDE SEQUENCE</scope>
    <source>
        <strain evidence="1">KB-2021</strain>
        <tissue evidence="1">Leaf</tissue>
    </source>
</reference>
<dbReference type="EMBL" id="JAVYJV010000007">
    <property type="protein sequence ID" value="KAK4366431.1"/>
    <property type="molecule type" value="Genomic_DNA"/>
</dbReference>
<sequence>MQDQKVYARFGISKAKNLFVHVFIANGLHVAEGGQLEECSAVLKMLSRTRIKGIMTNVVFVSFEELKKELMFVLTVLQAYLGYQKHCNKFEAVINDLLNEHNVLCVYNEMFSLGYHKVNKANPEVLNLQEIACALGEWKTYVEPYQRLHELVREVMVGKMPYFHQQQFPLHNSSPHPAAIASMMAHRRQVAAALSFAPVGPIPASYQPSPPVSRAASLSINAFS</sequence>